<dbReference type="Proteomes" id="UP000595221">
    <property type="component" value="Chromosome"/>
</dbReference>
<sequence length="191" mass="20379">MNDLGFARRPFVSHNLYQSGWSWADFVGAYGVVVACVAVICACIVAVPWVFTRSDEGRLPGWMAVVGGLLSVALTITAYVVFWRMLGPIGEHLPAQTYRGKIGALIWWIIIVASGLLLLAVLTVIRLFGQPSRWLVIIVGCVALFPSVGTTVNIAVTGIPILGNGLTVFALIIIALIGLAAGWGPCRTSDD</sequence>
<evidence type="ECO:0000256" key="1">
    <source>
        <dbReference type="SAM" id="Phobius"/>
    </source>
</evidence>
<accession>A0A7T4T507</accession>
<keyword evidence="1" id="KW-0472">Membrane</keyword>
<name>A0A7T4T507_9MICC</name>
<reference evidence="2 3" key="1">
    <citation type="submission" date="2020-12" db="EMBL/GenBank/DDBJ databases">
        <title>FDA dAtabase for Regulatory Grade micrObial Sequences (FDA-ARGOS): Supporting development and validation of Infectious Disease Dx tests.</title>
        <authorList>
            <person name="Sproer C."/>
            <person name="Gronow S."/>
            <person name="Severitt S."/>
            <person name="Schroder I."/>
            <person name="Tallon L."/>
            <person name="Sadzewicz L."/>
            <person name="Zhao X."/>
            <person name="Boylan J."/>
            <person name="Ott S."/>
            <person name="Bowen H."/>
            <person name="Vavikolanu K."/>
            <person name="Mehta A."/>
            <person name="Aluvathingal J."/>
            <person name="Nadendla S."/>
            <person name="Lowell S."/>
            <person name="Myers T."/>
            <person name="Yan Y."/>
            <person name="Sichtig H."/>
        </authorList>
    </citation>
    <scope>NUCLEOTIDE SEQUENCE [LARGE SCALE GENOMIC DNA]</scope>
    <source>
        <strain evidence="2 3">FDAARGOS_1001</strain>
    </source>
</reference>
<protein>
    <submittedName>
        <fullName evidence="2">Uncharacterized protein</fullName>
    </submittedName>
</protein>
<feature type="transmembrane region" description="Helical" evidence="1">
    <location>
        <begin position="27"/>
        <end position="51"/>
    </location>
</feature>
<keyword evidence="1" id="KW-0812">Transmembrane</keyword>
<evidence type="ECO:0000313" key="3">
    <source>
        <dbReference type="Proteomes" id="UP000595221"/>
    </source>
</evidence>
<dbReference type="RefSeq" id="WP_198490962.1">
    <property type="nucleotide sequence ID" value="NZ_CP066078.1"/>
</dbReference>
<feature type="transmembrane region" description="Helical" evidence="1">
    <location>
        <begin position="105"/>
        <end position="128"/>
    </location>
</feature>
<proteinExistence type="predicted"/>
<keyword evidence="1" id="KW-1133">Transmembrane helix</keyword>
<feature type="transmembrane region" description="Helical" evidence="1">
    <location>
        <begin position="161"/>
        <end position="183"/>
    </location>
</feature>
<feature type="transmembrane region" description="Helical" evidence="1">
    <location>
        <begin position="63"/>
        <end position="85"/>
    </location>
</feature>
<dbReference type="EMBL" id="CP066078">
    <property type="protein sequence ID" value="QQC60195.1"/>
    <property type="molecule type" value="Genomic_DNA"/>
</dbReference>
<evidence type="ECO:0000313" key="2">
    <source>
        <dbReference type="EMBL" id="QQC60195.1"/>
    </source>
</evidence>
<gene>
    <name evidence="2" type="ORF">I6H58_04535</name>
</gene>
<organism evidence="2 3">
    <name type="scientific">Rothia kristinae</name>
    <dbReference type="NCBI Taxonomy" id="37923"/>
    <lineage>
        <taxon>Bacteria</taxon>
        <taxon>Bacillati</taxon>
        <taxon>Actinomycetota</taxon>
        <taxon>Actinomycetes</taxon>
        <taxon>Micrococcales</taxon>
        <taxon>Micrococcaceae</taxon>
        <taxon>Rothia</taxon>
    </lineage>
</organism>
<dbReference type="AlphaFoldDB" id="A0A7T4T507"/>
<feature type="transmembrane region" description="Helical" evidence="1">
    <location>
        <begin position="135"/>
        <end position="155"/>
    </location>
</feature>